<protein>
    <submittedName>
        <fullName evidence="1">DUF1501 domain-containing protein</fullName>
    </submittedName>
</protein>
<proteinExistence type="predicted"/>
<dbReference type="InterPro" id="IPR010869">
    <property type="entry name" value="DUF1501"/>
</dbReference>
<dbReference type="EMBL" id="CP155447">
    <property type="protein sequence ID" value="XBH08116.1"/>
    <property type="molecule type" value="Genomic_DNA"/>
</dbReference>
<dbReference type="PROSITE" id="PS51318">
    <property type="entry name" value="TAT"/>
    <property type="match status" value="1"/>
</dbReference>
<organism evidence="1">
    <name type="scientific">Singulisphaera sp. Ch08</name>
    <dbReference type="NCBI Taxonomy" id="3120278"/>
    <lineage>
        <taxon>Bacteria</taxon>
        <taxon>Pseudomonadati</taxon>
        <taxon>Planctomycetota</taxon>
        <taxon>Planctomycetia</taxon>
        <taxon>Isosphaerales</taxon>
        <taxon>Isosphaeraceae</taxon>
        <taxon>Singulisphaera</taxon>
    </lineage>
</organism>
<dbReference type="Pfam" id="PF07394">
    <property type="entry name" value="DUF1501"/>
    <property type="match status" value="1"/>
</dbReference>
<dbReference type="InterPro" id="IPR006311">
    <property type="entry name" value="TAT_signal"/>
</dbReference>
<reference evidence="1" key="1">
    <citation type="submission" date="2024-05" db="EMBL/GenBank/DDBJ databases">
        <title>Planctomycetes of the genus Singulisphaera possess chitinolytic capabilities.</title>
        <authorList>
            <person name="Ivanova A."/>
        </authorList>
    </citation>
    <scope>NUCLEOTIDE SEQUENCE</scope>
    <source>
        <strain evidence="1">Ch08T</strain>
    </source>
</reference>
<dbReference type="PANTHER" id="PTHR43737">
    <property type="entry name" value="BLL7424 PROTEIN"/>
    <property type="match status" value="1"/>
</dbReference>
<dbReference type="SUPFAM" id="SSF53649">
    <property type="entry name" value="Alkaline phosphatase-like"/>
    <property type="match status" value="1"/>
</dbReference>
<evidence type="ECO:0000313" key="1">
    <source>
        <dbReference type="EMBL" id="XBH08116.1"/>
    </source>
</evidence>
<dbReference type="PANTHER" id="PTHR43737:SF1">
    <property type="entry name" value="DUF1501 DOMAIN-CONTAINING PROTEIN"/>
    <property type="match status" value="1"/>
</dbReference>
<sequence length="443" mass="47577">MSHSANQGPCRGPSRRDMLRAGLFGASGLAIGDLLRLRALSSEQAPKGTERASNCILIWLAGGASHLDTFDPKPDAPADVRGEFKPIDTAVPGLKISEVFPTLATMMDRVSLIRSVTSPEADHDRAAHHLLTGYRPSTSVVFPSYGSVVAKAREAKRGLLPPYVAVPDAPLFSSSGYLTPAYDPFTVTGDPNQANFRVSNLTPPDRVTLDRLHRRRSMVKTLDAFAHEVSTTPLTASRDQFADQAYDLLTSSAAQAAFRLGDEPEYVRTRYGRTPLGQSCLLARRLVEAGVSFVTLNDRGMGPLGWDTHQQNFPTIKNTLAPPLDRGLSALLHDLEERGLLDRTLVVLMGEFGRTPKINANAGRDHHGRANCAVLAGAGLPRGFVLGKTDAGGDAPADQPVTPADLAATIYTALGIDPNLQFETPDGRPIRLVDGGNVPRELL</sequence>
<dbReference type="AlphaFoldDB" id="A0AAU7CTV7"/>
<dbReference type="RefSeq" id="WP_406700954.1">
    <property type="nucleotide sequence ID" value="NZ_CP155447.1"/>
</dbReference>
<gene>
    <name evidence="1" type="ORF">V5E97_19380</name>
</gene>
<dbReference type="Gene3D" id="3.40.720.10">
    <property type="entry name" value="Alkaline Phosphatase, subunit A"/>
    <property type="match status" value="1"/>
</dbReference>
<dbReference type="InterPro" id="IPR017850">
    <property type="entry name" value="Alkaline_phosphatase_core_sf"/>
</dbReference>
<accession>A0AAU7CTV7</accession>
<name>A0AAU7CTV7_9BACT</name>